<proteinExistence type="predicted"/>
<organism evidence="1">
    <name type="scientific">marine sediment metagenome</name>
    <dbReference type="NCBI Taxonomy" id="412755"/>
    <lineage>
        <taxon>unclassified sequences</taxon>
        <taxon>metagenomes</taxon>
        <taxon>ecological metagenomes</taxon>
    </lineage>
</organism>
<dbReference type="EMBL" id="BARV01008450">
    <property type="protein sequence ID" value="GAI03941.1"/>
    <property type="molecule type" value="Genomic_DNA"/>
</dbReference>
<sequence length="285" mass="33189">MTYEIEHWEKPKPLPGGVAIPTLSRRDFYHYFMTVDREIWEMTQAQRETWKNEIFNRWDAYRPILYMDGTQFFHQQLKDMNRMGGAVLLIAGDMGVGKSILGNTILKIWNILKKNKDPPHIFWSKNEVRAKIRKTANDTAHSIDEDMQATGSGSVNLEIHLKNIFESIRKTGKLVIVIGVNAQPSRLGRAVGLQLFPIGFNRDFQANRFIVYNWKGEPLWIAITQRFYYPNEPVYYEGELGCFGEYTSRALEFSQTMSGVFGGSNAEQELEWRTQLIKHWKKDWA</sequence>
<reference evidence="1" key="1">
    <citation type="journal article" date="2014" name="Front. Microbiol.">
        <title>High frequency of phylogenetically diverse reductive dehalogenase-homologous genes in deep subseafloor sedimentary metagenomes.</title>
        <authorList>
            <person name="Kawai M."/>
            <person name="Futagami T."/>
            <person name="Toyoda A."/>
            <person name="Takaki Y."/>
            <person name="Nishi S."/>
            <person name="Hori S."/>
            <person name="Arai W."/>
            <person name="Tsubouchi T."/>
            <person name="Morono Y."/>
            <person name="Uchiyama I."/>
            <person name="Ito T."/>
            <person name="Fujiyama A."/>
            <person name="Inagaki F."/>
            <person name="Takami H."/>
        </authorList>
    </citation>
    <scope>NUCLEOTIDE SEQUENCE</scope>
    <source>
        <strain evidence="1">Expedition CK06-06</strain>
    </source>
</reference>
<comment type="caution">
    <text evidence="1">The sequence shown here is derived from an EMBL/GenBank/DDBJ whole genome shotgun (WGS) entry which is preliminary data.</text>
</comment>
<protein>
    <submittedName>
        <fullName evidence="1">Uncharacterized protein</fullName>
    </submittedName>
</protein>
<dbReference type="AlphaFoldDB" id="X1LDL5"/>
<name>X1LDL5_9ZZZZ</name>
<accession>X1LDL5</accession>
<feature type="non-terminal residue" evidence="1">
    <location>
        <position position="285"/>
    </location>
</feature>
<evidence type="ECO:0000313" key="1">
    <source>
        <dbReference type="EMBL" id="GAI03941.1"/>
    </source>
</evidence>
<gene>
    <name evidence="1" type="ORF">S06H3_16984</name>
</gene>